<organism evidence="1 2">
    <name type="scientific">Aspergillus aculeatinus CBS 121060</name>
    <dbReference type="NCBI Taxonomy" id="1448322"/>
    <lineage>
        <taxon>Eukaryota</taxon>
        <taxon>Fungi</taxon>
        <taxon>Dikarya</taxon>
        <taxon>Ascomycota</taxon>
        <taxon>Pezizomycotina</taxon>
        <taxon>Eurotiomycetes</taxon>
        <taxon>Eurotiomycetidae</taxon>
        <taxon>Eurotiales</taxon>
        <taxon>Aspergillaceae</taxon>
        <taxon>Aspergillus</taxon>
        <taxon>Aspergillus subgen. Circumdati</taxon>
    </lineage>
</organism>
<sequence>MSMPRQTVGMILILFVSLSTCVAAEPQRFSSWWPRYRSAINTIKTTNCSAQYDAYLTGDQPAGNLTANDPELAIWHVDSAVTPLTNCLLRATPELYKSMMASAQVVLGLMPTLLASISPSAHETAMLFVFGDRQLLSFLLMVASPASAVDASGNLHQHVQDLKGSREWLSTDSSALLLHHNLAIVVLEFFLAAAAAGNVLVLAYEICLRVIFSFAQQLQWMPGLWVAVGVATHLLMTIALRTRVHLRDGRTSNISLPTRVLRWVRAQFTASDSSSDATEVQLRDRTVANVLISWFTGLLAAANTLLGILQFSSMLFISPNDALFIVVRFVASAVVCRILVKYELWLVRQQVKVGGSDDGEQVKEDVSMG</sequence>
<dbReference type="Proteomes" id="UP000249661">
    <property type="component" value="Unassembled WGS sequence"/>
</dbReference>
<dbReference type="EMBL" id="KZ824957">
    <property type="protein sequence ID" value="RAH70021.1"/>
    <property type="molecule type" value="Genomic_DNA"/>
</dbReference>
<keyword evidence="2" id="KW-1185">Reference proteome</keyword>
<reference evidence="1" key="1">
    <citation type="submission" date="2018-02" db="EMBL/GenBank/DDBJ databases">
        <title>The genomes of Aspergillus section Nigri reveals drivers in fungal speciation.</title>
        <authorList>
            <consortium name="DOE Joint Genome Institute"/>
            <person name="Vesth T.C."/>
            <person name="Nybo J."/>
            <person name="Theobald S."/>
            <person name="Brandl J."/>
            <person name="Frisvad J.C."/>
            <person name="Nielsen K.F."/>
            <person name="Lyhne E.K."/>
            <person name="Kogle M.E."/>
            <person name="Kuo A."/>
            <person name="Riley R."/>
            <person name="Clum A."/>
            <person name="Nolan M."/>
            <person name="Lipzen A."/>
            <person name="Salamov A."/>
            <person name="Henrissat B."/>
            <person name="Wiebenga A."/>
            <person name="De vries R.P."/>
            <person name="Grigoriev I.V."/>
            <person name="Mortensen U.H."/>
            <person name="Andersen M.R."/>
            <person name="Baker S.E."/>
        </authorList>
    </citation>
    <scope>NUCLEOTIDE SEQUENCE</scope>
    <source>
        <strain evidence="1">CBS 121060</strain>
    </source>
</reference>
<evidence type="ECO:0000313" key="1">
    <source>
        <dbReference type="EMBL" id="RAH70021.1"/>
    </source>
</evidence>
<evidence type="ECO:0000313" key="2">
    <source>
        <dbReference type="Proteomes" id="UP000249661"/>
    </source>
</evidence>
<name>A0ACD1H932_9EURO</name>
<protein>
    <submittedName>
        <fullName evidence="1">Uncharacterized protein</fullName>
    </submittedName>
</protein>
<proteinExistence type="predicted"/>
<accession>A0ACD1H932</accession>
<gene>
    <name evidence="1" type="ORF">BO66DRAFT_392099</name>
</gene>